<accession>A0A382DN90</accession>
<organism evidence="1">
    <name type="scientific">marine metagenome</name>
    <dbReference type="NCBI Taxonomy" id="408172"/>
    <lineage>
        <taxon>unclassified sequences</taxon>
        <taxon>metagenomes</taxon>
        <taxon>ecological metagenomes</taxon>
    </lineage>
</organism>
<dbReference type="Pfam" id="PF05114">
    <property type="entry name" value="MbnB_TglH_ChrH"/>
    <property type="match status" value="1"/>
</dbReference>
<gene>
    <name evidence="1" type="ORF">METZ01_LOCUS192075</name>
</gene>
<reference evidence="1" key="1">
    <citation type="submission" date="2018-05" db="EMBL/GenBank/DDBJ databases">
        <authorList>
            <person name="Lanie J.A."/>
            <person name="Ng W.-L."/>
            <person name="Kazmierczak K.M."/>
            <person name="Andrzejewski T.M."/>
            <person name="Davidsen T.M."/>
            <person name="Wayne K.J."/>
            <person name="Tettelin H."/>
            <person name="Glass J.I."/>
            <person name="Rusch D."/>
            <person name="Podicherti R."/>
            <person name="Tsui H.-C.T."/>
            <person name="Winkler M.E."/>
        </authorList>
    </citation>
    <scope>NUCLEOTIDE SEQUENCE</scope>
</reference>
<dbReference type="PANTHER" id="PTHR42194:SF1">
    <property type="entry name" value="UPF0276 PROTEIN HI_1600"/>
    <property type="match status" value="1"/>
</dbReference>
<dbReference type="AlphaFoldDB" id="A0A382DN90"/>
<dbReference type="InterPro" id="IPR007801">
    <property type="entry name" value="MbnB/TglH/ChrH"/>
</dbReference>
<sequence>MILTLPVSHLIDAQNYEKIPGVKALEYKKEQPVIDYSGPILFHSGKGVTDHDFVDYFNALLPYLKSHKFSHFSFDIGPAAERCKTEDYYYVVESEVLTAEEIIQISSERLGYVKKLFDGVVALENLNYFPTSAYDHVCDPDFISKIVRENDVYLILDIAHAMISAHNLNFSPEDYFTRLPLDRVKEIHLSAHGMLDGKWRDLHNRPNNETYELLEMLNRHVKKDTYLIIEFYKDFSELIEIYQEVDDWLNSKTTA</sequence>
<dbReference type="Gene3D" id="3.20.20.150">
    <property type="entry name" value="Divalent-metal-dependent TIM barrel enzymes"/>
    <property type="match status" value="1"/>
</dbReference>
<name>A0A382DN90_9ZZZZ</name>
<dbReference type="PANTHER" id="PTHR42194">
    <property type="entry name" value="UPF0276 PROTEIN HI_1600"/>
    <property type="match status" value="1"/>
</dbReference>
<evidence type="ECO:0008006" key="2">
    <source>
        <dbReference type="Google" id="ProtNLM"/>
    </source>
</evidence>
<dbReference type="InterPro" id="IPR036237">
    <property type="entry name" value="Xyl_isomerase-like_sf"/>
</dbReference>
<dbReference type="EMBL" id="UINC01039976">
    <property type="protein sequence ID" value="SVB39221.1"/>
    <property type="molecule type" value="Genomic_DNA"/>
</dbReference>
<dbReference type="SUPFAM" id="SSF51658">
    <property type="entry name" value="Xylose isomerase-like"/>
    <property type="match status" value="1"/>
</dbReference>
<evidence type="ECO:0000313" key="1">
    <source>
        <dbReference type="EMBL" id="SVB39221.1"/>
    </source>
</evidence>
<proteinExistence type="predicted"/>
<protein>
    <recommendedName>
        <fullName evidence="2">DUF692 domain-containing protein</fullName>
    </recommendedName>
</protein>